<dbReference type="EMBL" id="JACBKZ010000004">
    <property type="protein sequence ID" value="KAF5952010.1"/>
    <property type="molecule type" value="Genomic_DNA"/>
</dbReference>
<sequence length="59" mass="6947">MVLYFVRAIFRKSPPEIKLLKRQSLVERGRCVVGRRGVRENGVSNFEIKIREREDVCVN</sequence>
<dbReference type="AlphaFoldDB" id="A0A7J7HGH8"/>
<gene>
    <name evidence="1" type="ORF">HYC85_009954</name>
</gene>
<protein>
    <submittedName>
        <fullName evidence="1">Uncharacterized protein</fullName>
    </submittedName>
</protein>
<reference evidence="1 2" key="2">
    <citation type="submission" date="2020-07" db="EMBL/GenBank/DDBJ databases">
        <title>Genome assembly of wild tea tree DASZ reveals pedigree and selection history of tea varieties.</title>
        <authorList>
            <person name="Zhang W."/>
        </authorList>
    </citation>
    <scope>NUCLEOTIDE SEQUENCE [LARGE SCALE GENOMIC DNA]</scope>
    <source>
        <strain evidence="2">cv. G240</strain>
        <tissue evidence="1">Leaf</tissue>
    </source>
</reference>
<evidence type="ECO:0000313" key="2">
    <source>
        <dbReference type="Proteomes" id="UP000593564"/>
    </source>
</evidence>
<reference evidence="2" key="1">
    <citation type="journal article" date="2020" name="Nat. Commun.">
        <title>Genome assembly of wild tea tree DASZ reveals pedigree and selection history of tea varieties.</title>
        <authorList>
            <person name="Zhang W."/>
            <person name="Zhang Y."/>
            <person name="Qiu H."/>
            <person name="Guo Y."/>
            <person name="Wan H."/>
            <person name="Zhang X."/>
            <person name="Scossa F."/>
            <person name="Alseekh S."/>
            <person name="Zhang Q."/>
            <person name="Wang P."/>
            <person name="Xu L."/>
            <person name="Schmidt M.H."/>
            <person name="Jia X."/>
            <person name="Li D."/>
            <person name="Zhu A."/>
            <person name="Guo F."/>
            <person name="Chen W."/>
            <person name="Ni D."/>
            <person name="Usadel B."/>
            <person name="Fernie A.R."/>
            <person name="Wen W."/>
        </authorList>
    </citation>
    <scope>NUCLEOTIDE SEQUENCE [LARGE SCALE GENOMIC DNA]</scope>
    <source>
        <strain evidence="2">cv. G240</strain>
    </source>
</reference>
<dbReference type="Proteomes" id="UP000593564">
    <property type="component" value="Unassembled WGS sequence"/>
</dbReference>
<evidence type="ECO:0000313" key="1">
    <source>
        <dbReference type="EMBL" id="KAF5952010.1"/>
    </source>
</evidence>
<proteinExistence type="predicted"/>
<organism evidence="1 2">
    <name type="scientific">Camellia sinensis</name>
    <name type="common">Tea plant</name>
    <name type="synonym">Thea sinensis</name>
    <dbReference type="NCBI Taxonomy" id="4442"/>
    <lineage>
        <taxon>Eukaryota</taxon>
        <taxon>Viridiplantae</taxon>
        <taxon>Streptophyta</taxon>
        <taxon>Embryophyta</taxon>
        <taxon>Tracheophyta</taxon>
        <taxon>Spermatophyta</taxon>
        <taxon>Magnoliopsida</taxon>
        <taxon>eudicotyledons</taxon>
        <taxon>Gunneridae</taxon>
        <taxon>Pentapetalae</taxon>
        <taxon>asterids</taxon>
        <taxon>Ericales</taxon>
        <taxon>Theaceae</taxon>
        <taxon>Camellia</taxon>
    </lineage>
</organism>
<keyword evidence="2" id="KW-1185">Reference proteome</keyword>
<name>A0A7J7HGH8_CAMSI</name>
<comment type="caution">
    <text evidence="1">The sequence shown here is derived from an EMBL/GenBank/DDBJ whole genome shotgun (WGS) entry which is preliminary data.</text>
</comment>
<accession>A0A7J7HGH8</accession>